<keyword evidence="2" id="KW-1185">Reference proteome</keyword>
<dbReference type="AlphaFoldDB" id="G5JVQ1"/>
<proteinExistence type="predicted"/>
<dbReference type="Proteomes" id="UP000003573">
    <property type="component" value="Unassembled WGS sequence"/>
</dbReference>
<name>G5JVQ1_9STRE</name>
<comment type="caution">
    <text evidence="1">The sequence shown here is derived from an EMBL/GenBank/DDBJ whole genome shotgun (WGS) entry which is preliminary data.</text>
</comment>
<dbReference type="STRING" id="764298.STRMA_0907"/>
<accession>G5JVQ1</accession>
<evidence type="ECO:0000313" key="2">
    <source>
        <dbReference type="Proteomes" id="UP000003573"/>
    </source>
</evidence>
<gene>
    <name evidence="1" type="ORF">STRMA_0907</name>
</gene>
<dbReference type="EMBL" id="AEUW02000001">
    <property type="protein sequence ID" value="EHJ52774.1"/>
    <property type="molecule type" value="Genomic_DNA"/>
</dbReference>
<protein>
    <submittedName>
        <fullName evidence="1">Uncharacterized protein</fullName>
    </submittedName>
</protein>
<reference evidence="1 2" key="1">
    <citation type="journal article" date="2014" name="Int. J. Syst. Evol. Microbiol.">
        <title>Phylogenomics and the dynamic genome evolution of the genus Streptococcus.</title>
        <authorList>
            <consortium name="The Broad Institute Genome Sequencing Platform"/>
            <person name="Richards V.P."/>
            <person name="Palmer S.R."/>
            <person name="Pavinski Bitar P.D."/>
            <person name="Qin X."/>
            <person name="Weinstock G.M."/>
            <person name="Highlander S.K."/>
            <person name="Town C.D."/>
            <person name="Burne R.A."/>
            <person name="Stanhope M.J."/>
        </authorList>
    </citation>
    <scope>NUCLEOTIDE SEQUENCE [LARGE SCALE GENOMIC DNA]</scope>
    <source>
        <strain evidence="1 2">NCTC 11558</strain>
    </source>
</reference>
<organism evidence="1 2">
    <name type="scientific">Streptococcus macacae NCTC 11558</name>
    <dbReference type="NCBI Taxonomy" id="764298"/>
    <lineage>
        <taxon>Bacteria</taxon>
        <taxon>Bacillati</taxon>
        <taxon>Bacillota</taxon>
        <taxon>Bacilli</taxon>
        <taxon>Lactobacillales</taxon>
        <taxon>Streptococcaceae</taxon>
        <taxon>Streptococcus</taxon>
    </lineage>
</organism>
<evidence type="ECO:0000313" key="1">
    <source>
        <dbReference type="EMBL" id="EHJ52774.1"/>
    </source>
</evidence>
<sequence>MAFHFQTIITIIKSVKKRFCFSLFSASLCYNKKRNLKK</sequence>